<dbReference type="EMBL" id="CAKXAJ010025574">
    <property type="protein sequence ID" value="CAH2241244.1"/>
    <property type="molecule type" value="Genomic_DNA"/>
</dbReference>
<organism evidence="2 3">
    <name type="scientific">Pararge aegeria aegeria</name>
    <dbReference type="NCBI Taxonomy" id="348720"/>
    <lineage>
        <taxon>Eukaryota</taxon>
        <taxon>Metazoa</taxon>
        <taxon>Ecdysozoa</taxon>
        <taxon>Arthropoda</taxon>
        <taxon>Hexapoda</taxon>
        <taxon>Insecta</taxon>
        <taxon>Pterygota</taxon>
        <taxon>Neoptera</taxon>
        <taxon>Endopterygota</taxon>
        <taxon>Lepidoptera</taxon>
        <taxon>Glossata</taxon>
        <taxon>Ditrysia</taxon>
        <taxon>Papilionoidea</taxon>
        <taxon>Nymphalidae</taxon>
        <taxon>Satyrinae</taxon>
        <taxon>Satyrini</taxon>
        <taxon>Parargina</taxon>
        <taxon>Pararge</taxon>
    </lineage>
</organism>
<reference evidence="2" key="1">
    <citation type="submission" date="2022-03" db="EMBL/GenBank/DDBJ databases">
        <authorList>
            <person name="Lindestad O."/>
        </authorList>
    </citation>
    <scope>NUCLEOTIDE SEQUENCE</scope>
</reference>
<evidence type="ECO:0000313" key="2">
    <source>
        <dbReference type="EMBL" id="CAH2241244.1"/>
    </source>
</evidence>
<evidence type="ECO:0000313" key="3">
    <source>
        <dbReference type="Proteomes" id="UP000838756"/>
    </source>
</evidence>
<protein>
    <submittedName>
        <fullName evidence="2">Jg3304 protein</fullName>
    </submittedName>
</protein>
<sequence>MFYSGCLLIFAIWITAECAMTDVNRIIFPDEVAQTKARVVERMTELKRNSKGKALKVHLGPRYMIKVPTFCPKGYLLDNYGYCHGQQEIFTIRSIESVQARSVSRRSFLYIYKFTSFTMADNDRIVFPDEVDDVKAKVVEETKETKTNSIEEPPVEPETALRNMIQVPGNCPPGQKMGADGVCRDVF</sequence>
<dbReference type="Proteomes" id="UP000838756">
    <property type="component" value="Unassembled WGS sequence"/>
</dbReference>
<keyword evidence="1" id="KW-0732">Signal</keyword>
<name>A0A8S4S040_9NEOP</name>
<accession>A0A8S4S040</accession>
<comment type="caution">
    <text evidence="2">The sequence shown here is derived from an EMBL/GenBank/DDBJ whole genome shotgun (WGS) entry which is preliminary data.</text>
</comment>
<evidence type="ECO:0000256" key="1">
    <source>
        <dbReference type="SAM" id="SignalP"/>
    </source>
</evidence>
<feature type="chain" id="PRO_5035830175" evidence="1">
    <location>
        <begin position="19"/>
        <end position="187"/>
    </location>
</feature>
<gene>
    <name evidence="2" type="primary">jg3304</name>
    <name evidence="2" type="ORF">PAEG_LOCUS17693</name>
</gene>
<keyword evidence="3" id="KW-1185">Reference proteome</keyword>
<proteinExistence type="predicted"/>
<feature type="signal peptide" evidence="1">
    <location>
        <begin position="1"/>
        <end position="18"/>
    </location>
</feature>
<dbReference type="OrthoDB" id="6926950at2759"/>
<dbReference type="AlphaFoldDB" id="A0A8S4S040"/>